<evidence type="ECO:0000256" key="2">
    <source>
        <dbReference type="ARBA" id="ARBA00010271"/>
    </source>
</evidence>
<evidence type="ECO:0000313" key="9">
    <source>
        <dbReference type="Proteomes" id="UP000594261"/>
    </source>
</evidence>
<dbReference type="Gramene" id="QL02p090098:mrna">
    <property type="protein sequence ID" value="QL02p090098:mrna"/>
    <property type="gene ID" value="QL02p090098"/>
</dbReference>
<evidence type="ECO:0000256" key="6">
    <source>
        <dbReference type="SAM" id="MobiDB-lite"/>
    </source>
</evidence>
<dbReference type="PANTHER" id="PTHR11062">
    <property type="entry name" value="EXOSTOSIN HEPARAN SULFATE GLYCOSYLTRANSFERASE -RELATED"/>
    <property type="match status" value="1"/>
</dbReference>
<dbReference type="AlphaFoldDB" id="A0A7N2L0S6"/>
<dbReference type="Pfam" id="PF03016">
    <property type="entry name" value="Exostosin_GT47"/>
    <property type="match status" value="1"/>
</dbReference>
<feature type="region of interest" description="Disordered" evidence="6">
    <location>
        <begin position="1"/>
        <end position="26"/>
    </location>
</feature>
<dbReference type="GO" id="GO:0000139">
    <property type="term" value="C:Golgi membrane"/>
    <property type="evidence" value="ECO:0007669"/>
    <property type="project" value="UniProtKB-SubCell"/>
</dbReference>
<dbReference type="InterPro" id="IPR040911">
    <property type="entry name" value="Exostosin_GT47"/>
</dbReference>
<evidence type="ECO:0000256" key="5">
    <source>
        <dbReference type="ARBA" id="ARBA00023034"/>
    </source>
</evidence>
<keyword evidence="4" id="KW-0735">Signal-anchor</keyword>
<keyword evidence="5" id="KW-0333">Golgi apparatus</keyword>
<reference evidence="8" key="2">
    <citation type="submission" date="2021-01" db="UniProtKB">
        <authorList>
            <consortium name="EnsemblPlants"/>
        </authorList>
    </citation>
    <scope>IDENTIFICATION</scope>
</reference>
<evidence type="ECO:0000313" key="8">
    <source>
        <dbReference type="EnsemblPlants" id="QL02p090098:mrna"/>
    </source>
</evidence>
<dbReference type="Proteomes" id="UP000594261">
    <property type="component" value="Chromosome 2"/>
</dbReference>
<evidence type="ECO:0000259" key="7">
    <source>
        <dbReference type="Pfam" id="PF03016"/>
    </source>
</evidence>
<name>A0A7N2L0S6_QUELO</name>
<evidence type="ECO:0000256" key="1">
    <source>
        <dbReference type="ARBA" id="ARBA00004323"/>
    </source>
</evidence>
<dbReference type="EnsemblPlants" id="QL02p090098:mrna">
    <property type="protein sequence ID" value="QL02p090098:mrna"/>
    <property type="gene ID" value="QL02p090098"/>
</dbReference>
<proteinExistence type="inferred from homology"/>
<dbReference type="InterPro" id="IPR004263">
    <property type="entry name" value="Exostosin"/>
</dbReference>
<feature type="compositionally biased region" description="Basic and acidic residues" evidence="6">
    <location>
        <begin position="11"/>
        <end position="20"/>
    </location>
</feature>
<evidence type="ECO:0000256" key="3">
    <source>
        <dbReference type="ARBA" id="ARBA00022676"/>
    </source>
</evidence>
<accession>A0A7N2L0S6</accession>
<feature type="domain" description="Exostosin GT47" evidence="7">
    <location>
        <begin position="45"/>
        <end position="142"/>
    </location>
</feature>
<keyword evidence="4" id="KW-0812">Transmembrane</keyword>
<evidence type="ECO:0000256" key="4">
    <source>
        <dbReference type="ARBA" id="ARBA00022968"/>
    </source>
</evidence>
<protein>
    <recommendedName>
        <fullName evidence="7">Exostosin GT47 domain-containing protein</fullName>
    </recommendedName>
</protein>
<keyword evidence="3" id="KW-0328">Glycosyltransferase</keyword>
<dbReference type="InParanoid" id="A0A7N2L0S6"/>
<comment type="similarity">
    <text evidence="2">Belongs to the glycosyltransferase 47 family.</text>
</comment>
<keyword evidence="3" id="KW-0808">Transferase</keyword>
<dbReference type="GO" id="GO:0016757">
    <property type="term" value="F:glycosyltransferase activity"/>
    <property type="evidence" value="ECO:0007669"/>
    <property type="project" value="UniProtKB-KW"/>
</dbReference>
<reference evidence="9" key="1">
    <citation type="journal article" date="2016" name="G3 (Bethesda)">
        <title>First Draft Assembly and Annotation of the Genome of a California Endemic Oak Quercus lobata Nee (Fagaceae).</title>
        <authorList>
            <person name="Sork V.L."/>
            <person name="Fitz-Gibbon S.T."/>
            <person name="Puiu D."/>
            <person name="Crepeau M."/>
            <person name="Gugger P.F."/>
            <person name="Sherman R."/>
            <person name="Stevens K."/>
            <person name="Langley C.H."/>
            <person name="Pellegrini M."/>
            <person name="Salzberg S.L."/>
        </authorList>
    </citation>
    <scope>NUCLEOTIDE SEQUENCE [LARGE SCALE GENOMIC DNA]</scope>
    <source>
        <strain evidence="9">cv. SW786</strain>
    </source>
</reference>
<keyword evidence="9" id="KW-1185">Reference proteome</keyword>
<dbReference type="PANTHER" id="PTHR11062:SF281">
    <property type="entry name" value="EXOSTOSIN-LIKE 2"/>
    <property type="match status" value="1"/>
</dbReference>
<comment type="subcellular location">
    <subcellularLocation>
        <location evidence="1">Golgi apparatus membrane</location>
        <topology evidence="1">Single-pass type II membrane protein</topology>
    </subcellularLocation>
</comment>
<sequence length="338" mass="38227">MNKSSTHKASSTREPHRDGEEVQGVDLQRRRATFGPRWATEPCIRHTAIEGQFIDEIERDKSPFRASHPEEAHVFFMPFSIFNIVKYIYMPITAQTDYYRDRLQRIVTDYNKIVADKHPYWNRSSGADHFMLSCHDWLAVGHGAVPGPGFREIRVEKRFGLERLSPTASHPMGWASSDLIRGPLGSYPGYPTMGFFCNLRVNLYKTDICPISLIPELLGMVDKAAEYGSVRVWAITLLGLGLRIFQEQLGLALKLLGPTIAPQNPATRLLGWKGGFWKLAGLPGIPFNPFVIYSCRLAVQDAPLMTSLYEANLHSATHLMRWGSGTDTPLFFRFLLET</sequence>
<organism evidence="8 9">
    <name type="scientific">Quercus lobata</name>
    <name type="common">Valley oak</name>
    <dbReference type="NCBI Taxonomy" id="97700"/>
    <lineage>
        <taxon>Eukaryota</taxon>
        <taxon>Viridiplantae</taxon>
        <taxon>Streptophyta</taxon>
        <taxon>Embryophyta</taxon>
        <taxon>Tracheophyta</taxon>
        <taxon>Spermatophyta</taxon>
        <taxon>Magnoliopsida</taxon>
        <taxon>eudicotyledons</taxon>
        <taxon>Gunneridae</taxon>
        <taxon>Pentapetalae</taxon>
        <taxon>rosids</taxon>
        <taxon>fabids</taxon>
        <taxon>Fagales</taxon>
        <taxon>Fagaceae</taxon>
        <taxon>Quercus</taxon>
    </lineage>
</organism>